<keyword evidence="1 5" id="KW-0032">Aminotransferase</keyword>
<evidence type="ECO:0000256" key="3">
    <source>
        <dbReference type="ARBA" id="ARBA00022898"/>
    </source>
</evidence>
<dbReference type="AlphaFoldDB" id="A0A937K388"/>
<gene>
    <name evidence="5" type="ORF">JK634_00225</name>
</gene>
<evidence type="ECO:0000313" key="5">
    <source>
        <dbReference type="EMBL" id="MBL4930238.1"/>
    </source>
</evidence>
<sequence>MKDERWKHGGDIYTNGVFKGKDLVDFSSNINPLGVSDLLKDSIEELFNEVVRYPDYQYRELKASISEYLLRYENVNVSSEEMILGNGASEILDLSLSKIRKLGIVVPSFVEYEDFALKYNAEIEYINLTGDFQYDYSEILSSLNKLDGIILGNPNNPTGNIIDKEKFKDILDFAEKENKKIIVDEAFVEFSREGSSLVDKIASYKCLVIIRAFTKFFGMPGARLGYGITSDKQFIEELKKYQLPWNINSFAEIALEKSYKDENYISKSREWIANEIGYMKNEFAKLSIFKKVYDTNCNFILCKLDTMKTSELYEILLNKGILIRNCSNFKKLDDTYVRFAIKSRNLNKLLIDNLKNL</sequence>
<evidence type="ECO:0000259" key="4">
    <source>
        <dbReference type="Pfam" id="PF00155"/>
    </source>
</evidence>
<keyword evidence="2" id="KW-0808">Transferase</keyword>
<evidence type="ECO:0000313" key="6">
    <source>
        <dbReference type="Proteomes" id="UP000623681"/>
    </source>
</evidence>
<keyword evidence="3" id="KW-0663">Pyridoxal phosphate</keyword>
<dbReference type="InterPro" id="IPR015422">
    <property type="entry name" value="PyrdxlP-dep_Trfase_small"/>
</dbReference>
<dbReference type="InterPro" id="IPR050106">
    <property type="entry name" value="HistidinolP_aminotransfase"/>
</dbReference>
<protein>
    <submittedName>
        <fullName evidence="5">Aminotransferase class I/II-fold pyridoxal phosphate-dependent enzyme</fullName>
    </submittedName>
</protein>
<dbReference type="GO" id="GO:0030170">
    <property type="term" value="F:pyridoxal phosphate binding"/>
    <property type="evidence" value="ECO:0007669"/>
    <property type="project" value="InterPro"/>
</dbReference>
<feature type="domain" description="Aminotransferase class I/classII large" evidence="4">
    <location>
        <begin position="22"/>
        <end position="346"/>
    </location>
</feature>
<dbReference type="SUPFAM" id="SSF53383">
    <property type="entry name" value="PLP-dependent transferases"/>
    <property type="match status" value="1"/>
</dbReference>
<dbReference type="Proteomes" id="UP000623681">
    <property type="component" value="Unassembled WGS sequence"/>
</dbReference>
<dbReference type="EMBL" id="JAESWA010000001">
    <property type="protein sequence ID" value="MBL4930238.1"/>
    <property type="molecule type" value="Genomic_DNA"/>
</dbReference>
<dbReference type="InterPro" id="IPR015421">
    <property type="entry name" value="PyrdxlP-dep_Trfase_major"/>
</dbReference>
<evidence type="ECO:0000256" key="1">
    <source>
        <dbReference type="ARBA" id="ARBA00022576"/>
    </source>
</evidence>
<dbReference type="InterPro" id="IPR004839">
    <property type="entry name" value="Aminotransferase_I/II_large"/>
</dbReference>
<dbReference type="Pfam" id="PF00155">
    <property type="entry name" value="Aminotran_1_2"/>
    <property type="match status" value="1"/>
</dbReference>
<dbReference type="PANTHER" id="PTHR43643">
    <property type="entry name" value="HISTIDINOL-PHOSPHATE AMINOTRANSFERASE 2"/>
    <property type="match status" value="1"/>
</dbReference>
<evidence type="ECO:0000256" key="2">
    <source>
        <dbReference type="ARBA" id="ARBA00022679"/>
    </source>
</evidence>
<dbReference type="Gene3D" id="3.90.1150.10">
    <property type="entry name" value="Aspartate Aminotransferase, domain 1"/>
    <property type="match status" value="1"/>
</dbReference>
<name>A0A937K388_9CLOT</name>
<dbReference type="PANTHER" id="PTHR43643:SF3">
    <property type="entry name" value="HISTIDINOL-PHOSPHATE AMINOTRANSFERASE"/>
    <property type="match status" value="1"/>
</dbReference>
<dbReference type="GO" id="GO:0008483">
    <property type="term" value="F:transaminase activity"/>
    <property type="evidence" value="ECO:0007669"/>
    <property type="project" value="UniProtKB-KW"/>
</dbReference>
<proteinExistence type="predicted"/>
<organism evidence="5 6">
    <name type="scientific">Clostridium paridis</name>
    <dbReference type="NCBI Taxonomy" id="2803863"/>
    <lineage>
        <taxon>Bacteria</taxon>
        <taxon>Bacillati</taxon>
        <taxon>Bacillota</taxon>
        <taxon>Clostridia</taxon>
        <taxon>Eubacteriales</taxon>
        <taxon>Clostridiaceae</taxon>
        <taxon>Clostridium</taxon>
    </lineage>
</organism>
<dbReference type="RefSeq" id="WP_202765624.1">
    <property type="nucleotide sequence ID" value="NZ_JAESWA010000001.1"/>
</dbReference>
<dbReference type="InterPro" id="IPR015424">
    <property type="entry name" value="PyrdxlP-dep_Trfase"/>
</dbReference>
<dbReference type="Gene3D" id="3.40.640.10">
    <property type="entry name" value="Type I PLP-dependent aspartate aminotransferase-like (Major domain)"/>
    <property type="match status" value="1"/>
</dbReference>
<dbReference type="CDD" id="cd00609">
    <property type="entry name" value="AAT_like"/>
    <property type="match status" value="1"/>
</dbReference>
<comment type="caution">
    <text evidence="5">The sequence shown here is derived from an EMBL/GenBank/DDBJ whole genome shotgun (WGS) entry which is preliminary data.</text>
</comment>
<accession>A0A937K388</accession>
<keyword evidence="6" id="KW-1185">Reference proteome</keyword>
<reference evidence="5" key="1">
    <citation type="submission" date="2021-01" db="EMBL/GenBank/DDBJ databases">
        <title>Genome public.</title>
        <authorList>
            <person name="Liu C."/>
            <person name="Sun Q."/>
        </authorList>
    </citation>
    <scope>NUCLEOTIDE SEQUENCE</scope>
    <source>
        <strain evidence="5">YIM B02565</strain>
    </source>
</reference>